<reference evidence="2 3" key="1">
    <citation type="submission" date="2023-02" db="EMBL/GenBank/DDBJ databases">
        <title>LHISI_Scaffold_Assembly.</title>
        <authorList>
            <person name="Stuart O.P."/>
            <person name="Cleave R."/>
            <person name="Magrath M.J.L."/>
            <person name="Mikheyev A.S."/>
        </authorList>
    </citation>
    <scope>NUCLEOTIDE SEQUENCE [LARGE SCALE GENOMIC DNA]</scope>
    <source>
        <strain evidence="2">Daus_M_001</strain>
        <tissue evidence="2">Leg muscle</tissue>
    </source>
</reference>
<feature type="region of interest" description="Disordered" evidence="1">
    <location>
        <begin position="285"/>
        <end position="305"/>
    </location>
</feature>
<protein>
    <submittedName>
        <fullName evidence="2">Uncharacterized protein</fullName>
    </submittedName>
</protein>
<evidence type="ECO:0000256" key="1">
    <source>
        <dbReference type="SAM" id="MobiDB-lite"/>
    </source>
</evidence>
<feature type="compositionally biased region" description="Basic and acidic residues" evidence="1">
    <location>
        <begin position="402"/>
        <end position="411"/>
    </location>
</feature>
<feature type="region of interest" description="Disordered" evidence="1">
    <location>
        <begin position="402"/>
        <end position="462"/>
    </location>
</feature>
<organism evidence="2 3">
    <name type="scientific">Dryococelus australis</name>
    <dbReference type="NCBI Taxonomy" id="614101"/>
    <lineage>
        <taxon>Eukaryota</taxon>
        <taxon>Metazoa</taxon>
        <taxon>Ecdysozoa</taxon>
        <taxon>Arthropoda</taxon>
        <taxon>Hexapoda</taxon>
        <taxon>Insecta</taxon>
        <taxon>Pterygota</taxon>
        <taxon>Neoptera</taxon>
        <taxon>Polyneoptera</taxon>
        <taxon>Phasmatodea</taxon>
        <taxon>Verophasmatodea</taxon>
        <taxon>Anareolatae</taxon>
        <taxon>Phasmatidae</taxon>
        <taxon>Eurycanthinae</taxon>
        <taxon>Dryococelus</taxon>
    </lineage>
</organism>
<name>A0ABQ9GDJ4_9NEOP</name>
<dbReference type="Proteomes" id="UP001159363">
    <property type="component" value="Chromosome 12"/>
</dbReference>
<evidence type="ECO:0000313" key="2">
    <source>
        <dbReference type="EMBL" id="KAJ8870348.1"/>
    </source>
</evidence>
<comment type="caution">
    <text evidence="2">The sequence shown here is derived from an EMBL/GenBank/DDBJ whole genome shotgun (WGS) entry which is preliminary data.</text>
</comment>
<gene>
    <name evidence="2" type="ORF">PR048_029369</name>
</gene>
<dbReference type="EMBL" id="JARBHB010000013">
    <property type="protein sequence ID" value="KAJ8870348.1"/>
    <property type="molecule type" value="Genomic_DNA"/>
</dbReference>
<accession>A0ABQ9GDJ4</accession>
<evidence type="ECO:0000313" key="3">
    <source>
        <dbReference type="Proteomes" id="UP001159363"/>
    </source>
</evidence>
<proteinExistence type="predicted"/>
<keyword evidence="3" id="KW-1185">Reference proteome</keyword>
<sequence>MPCKTRDTCRACNAYDGRQVRAINSRGGDSVTKATSPFVGLVNWVINKQLMPHRLPFHLLRIPPGFTPRLLLPTISQKPSMIIVAAVHDQVCTFETNLRKRLLLLPPCILTGALSDVRPSTRLTTGLVLVVSTAWNFTCPVGLVPVDAAGRRVFSGISRSRHCRAAPHLAVTLLGSQDLDVESRANLFTPHTLYLHNRRSSWATERLPNCLAGLKGWSSAGIKGRGKRDIPEKIHLRAASSGATPTCEISGMTRPGIESGSSWWEAGSLTAQPPRPHLTYASTDVRGQNARAGERETPDKTPPTSGICTLVDVRQCAWGRAVVQWLDYTAPTKANQNFSRVKNMQPVGWVFSGVSPVSPAILNSFQPSPGPQQSFSAVLDTCAEDEDEVYFFSSLGSQLCHRRGEGGEAPERGSGGGGKQDIPERTRRPAASSGTIPACENPGATPTEIEPGSPRWEASSLATRSPLPWGKKIAPEIDHFTIRVCVYFSRLDACLAGISPGNYSATSDNANRAKWHRRHG</sequence>